<feature type="coiled-coil region" evidence="1">
    <location>
        <begin position="298"/>
        <end position="353"/>
    </location>
</feature>
<dbReference type="EMBL" id="ML986507">
    <property type="protein sequence ID" value="KAF2273777.1"/>
    <property type="molecule type" value="Genomic_DNA"/>
</dbReference>
<feature type="compositionally biased region" description="Polar residues" evidence="2">
    <location>
        <begin position="243"/>
        <end position="258"/>
    </location>
</feature>
<reference evidence="3" key="1">
    <citation type="journal article" date="2020" name="Stud. Mycol.">
        <title>101 Dothideomycetes genomes: a test case for predicting lifestyles and emergence of pathogens.</title>
        <authorList>
            <person name="Haridas S."/>
            <person name="Albert R."/>
            <person name="Binder M."/>
            <person name="Bloem J."/>
            <person name="Labutti K."/>
            <person name="Salamov A."/>
            <person name="Andreopoulos B."/>
            <person name="Baker S."/>
            <person name="Barry K."/>
            <person name="Bills G."/>
            <person name="Bluhm B."/>
            <person name="Cannon C."/>
            <person name="Castanera R."/>
            <person name="Culley D."/>
            <person name="Daum C."/>
            <person name="Ezra D."/>
            <person name="Gonzalez J."/>
            <person name="Henrissat B."/>
            <person name="Kuo A."/>
            <person name="Liang C."/>
            <person name="Lipzen A."/>
            <person name="Lutzoni F."/>
            <person name="Magnuson J."/>
            <person name="Mondo S."/>
            <person name="Nolan M."/>
            <person name="Ohm R."/>
            <person name="Pangilinan J."/>
            <person name="Park H.-J."/>
            <person name="Ramirez L."/>
            <person name="Alfaro M."/>
            <person name="Sun H."/>
            <person name="Tritt A."/>
            <person name="Yoshinaga Y."/>
            <person name="Zwiers L.-H."/>
            <person name="Turgeon B."/>
            <person name="Goodwin S."/>
            <person name="Spatafora J."/>
            <person name="Crous P."/>
            <person name="Grigoriev I."/>
        </authorList>
    </citation>
    <scope>NUCLEOTIDE SEQUENCE</scope>
    <source>
        <strain evidence="3">CBS 379.55</strain>
    </source>
</reference>
<feature type="region of interest" description="Disordered" evidence="2">
    <location>
        <begin position="371"/>
        <end position="413"/>
    </location>
</feature>
<dbReference type="GeneID" id="54552098"/>
<evidence type="ECO:0000256" key="2">
    <source>
        <dbReference type="SAM" id="MobiDB-lite"/>
    </source>
</evidence>
<feature type="compositionally biased region" description="Low complexity" evidence="2">
    <location>
        <begin position="201"/>
        <end position="216"/>
    </location>
</feature>
<accession>A0A6A6JBY8</accession>
<evidence type="ECO:0000256" key="1">
    <source>
        <dbReference type="SAM" id="Coils"/>
    </source>
</evidence>
<keyword evidence="1" id="KW-0175">Coiled coil</keyword>
<keyword evidence="4" id="KW-1185">Reference proteome</keyword>
<protein>
    <submittedName>
        <fullName evidence="3">Uncharacterized protein</fullName>
    </submittedName>
</protein>
<evidence type="ECO:0000313" key="3">
    <source>
        <dbReference type="EMBL" id="KAF2273777.1"/>
    </source>
</evidence>
<gene>
    <name evidence="3" type="ORF">EI97DRAFT_435698</name>
</gene>
<feature type="compositionally biased region" description="Acidic residues" evidence="2">
    <location>
        <begin position="168"/>
        <end position="186"/>
    </location>
</feature>
<sequence>MAQIHAPVSPPSVSNATHCSLRRTDRLTALPRAESVDWSDFDDVKIDAPLRPPPSALTGTSTHYDPHDPDTPLQDHHPGPGRGHQRSLTGTFLNNCQPFLARATSTLQQHTARAALHSPTKSLASFIPSRTSIGATASQPKIKAGARALQNWFNGTSGPVSLGLSAPDDSEDDDYASDDSEEEPEEREGNNMLSNIFHRGTSLTSPSPSSADTTTPKHPAPHAQPSSSRSSTTTSSRFAWPFPTSNRKSTTTTAPTYHNPSDELLTLNISQSLFPHGPVDPLAPSSFNDLVSTAEALLSRFQASYRQLSSALRDARAEQSAQEDELEEAETRVDLLKAQLEGMARRAEERDEEIGRLRGEVEWERRMRKEAERKWSGDEQQQQQQQQQRRRKRASNSDVSVDSGFFDDGDGDGESVRSACCVSPTTVDSHALSEEAHAMAAKMQGPQLLQSHDSGSSATGTSLCANCANGSQASVWARLAREREESQVLRRRVEVLEKAVEGALDVVDGPWGLR</sequence>
<organism evidence="3 4">
    <name type="scientific">Westerdykella ornata</name>
    <dbReference type="NCBI Taxonomy" id="318751"/>
    <lineage>
        <taxon>Eukaryota</taxon>
        <taxon>Fungi</taxon>
        <taxon>Dikarya</taxon>
        <taxon>Ascomycota</taxon>
        <taxon>Pezizomycotina</taxon>
        <taxon>Dothideomycetes</taxon>
        <taxon>Pleosporomycetidae</taxon>
        <taxon>Pleosporales</taxon>
        <taxon>Sporormiaceae</taxon>
        <taxon>Westerdykella</taxon>
    </lineage>
</organism>
<dbReference type="AlphaFoldDB" id="A0A6A6JBY8"/>
<feature type="compositionally biased region" description="Basic and acidic residues" evidence="2">
    <location>
        <begin position="64"/>
        <end position="78"/>
    </location>
</feature>
<feature type="region of interest" description="Disordered" evidence="2">
    <location>
        <begin position="159"/>
        <end position="258"/>
    </location>
</feature>
<dbReference type="RefSeq" id="XP_033651316.1">
    <property type="nucleotide sequence ID" value="XM_033798923.1"/>
</dbReference>
<dbReference type="Proteomes" id="UP000800097">
    <property type="component" value="Unassembled WGS sequence"/>
</dbReference>
<dbReference type="OrthoDB" id="5377009at2759"/>
<name>A0A6A6JBY8_WESOR</name>
<feature type="compositionally biased region" description="Low complexity" evidence="2">
    <location>
        <begin position="226"/>
        <end position="237"/>
    </location>
</feature>
<evidence type="ECO:0000313" key="4">
    <source>
        <dbReference type="Proteomes" id="UP000800097"/>
    </source>
</evidence>
<proteinExistence type="predicted"/>
<feature type="region of interest" description="Disordered" evidence="2">
    <location>
        <begin position="44"/>
        <end position="90"/>
    </location>
</feature>